<evidence type="ECO:0000313" key="4">
    <source>
        <dbReference type="EMBL" id="AXR80891.1"/>
    </source>
</evidence>
<name>A0A346PHU8_9EURY</name>
<dbReference type="AlphaFoldDB" id="A0A346PHU8"/>
<evidence type="ECO:0000313" key="3">
    <source>
        <dbReference type="EMBL" id="AXR79093.1"/>
    </source>
</evidence>
<keyword evidence="1" id="KW-0472">Membrane</keyword>
<dbReference type="KEGG" id="nag:AArcMg_0870"/>
<dbReference type="Proteomes" id="UP000258613">
    <property type="component" value="Chromosome"/>
</dbReference>
<keyword evidence="5" id="KW-1185">Reference proteome</keyword>
<feature type="domain" description="Inner membrane protein YgaP-like transmembrane" evidence="2">
    <location>
        <begin position="1"/>
        <end position="70"/>
    </location>
</feature>
<reference evidence="5" key="2">
    <citation type="submission" date="2018-02" db="EMBL/GenBank/DDBJ databases">
        <title>Phenotypic and genomic properties of facultatively anaerobic sulfur-reducing natronoarchaea from hypersaline soda lakes.</title>
        <authorList>
            <person name="Sorokin D.Y."/>
            <person name="Kublanov I.V."/>
            <person name="Roman P."/>
            <person name="Sinninghe Damste J.S."/>
            <person name="Golyshin P.N."/>
            <person name="Rojo D."/>
            <person name="Ciordia S."/>
            <person name="Mena M.D.C."/>
            <person name="Ferrer M."/>
            <person name="Messina E."/>
            <person name="Smedile F."/>
            <person name="La Spada G."/>
            <person name="La Cono V."/>
            <person name="Yakimov M.M."/>
        </authorList>
    </citation>
    <scope>NUCLEOTIDE SEQUENCE [LARGE SCALE GENOMIC DNA]</scope>
    <source>
        <strain evidence="5">AArc-Mg</strain>
    </source>
</reference>
<dbReference type="EMBL" id="CP024047">
    <property type="protein sequence ID" value="AXR79093.1"/>
    <property type="molecule type" value="Genomic_DNA"/>
</dbReference>
<dbReference type="Pfam" id="PF11127">
    <property type="entry name" value="YgaP-like_TM"/>
    <property type="match status" value="1"/>
</dbReference>
<dbReference type="RefSeq" id="WP_117365089.1">
    <property type="nucleotide sequence ID" value="NZ_CP024047.1"/>
</dbReference>
<feature type="transmembrane region" description="Helical" evidence="1">
    <location>
        <begin position="40"/>
        <end position="64"/>
    </location>
</feature>
<dbReference type="GeneID" id="37641364"/>
<evidence type="ECO:0000313" key="5">
    <source>
        <dbReference type="Proteomes" id="UP000258613"/>
    </source>
</evidence>
<dbReference type="KEGG" id="nan:AArc1_2781"/>
<gene>
    <name evidence="3" type="ORF">AArc1_2781</name>
    <name evidence="4" type="ORF">AArcMg_0870</name>
</gene>
<dbReference type="EMBL" id="CP027033">
    <property type="protein sequence ID" value="AXR80891.1"/>
    <property type="molecule type" value="Genomic_DNA"/>
</dbReference>
<reference evidence="3" key="3">
    <citation type="journal article" date="2019" name="Int. J. Syst. Evol. Microbiol.">
        <title>Natronolimnobius sulfurireducens sp. nov. and Halalkaliarchaeum desulfuricum gen. nov., sp. nov., the first sulfur-respiring alkaliphilic haloarchaea from hypersaline alkaline lakes.</title>
        <authorList>
            <person name="Sorokin D.Y."/>
            <person name="Yakimov M."/>
            <person name="Messina E."/>
            <person name="Merkel A.Y."/>
            <person name="Bale N.J."/>
            <person name="Sinninghe Damste J.S."/>
        </authorList>
    </citation>
    <scope>NUCLEOTIDE SEQUENCE</scope>
    <source>
        <strain evidence="4">AArc-Mg</strain>
        <strain evidence="3">AArc1</strain>
    </source>
</reference>
<feature type="transmembrane region" description="Helical" evidence="1">
    <location>
        <begin position="12"/>
        <end position="34"/>
    </location>
</feature>
<evidence type="ECO:0000256" key="1">
    <source>
        <dbReference type="SAM" id="Phobius"/>
    </source>
</evidence>
<accession>A0A346PHU8</accession>
<dbReference type="InterPro" id="IPR021309">
    <property type="entry name" value="YgaP-like_TM"/>
</dbReference>
<keyword evidence="1" id="KW-1133">Transmembrane helix</keyword>
<evidence type="ECO:0000313" key="6">
    <source>
        <dbReference type="Proteomes" id="UP000258707"/>
    </source>
</evidence>
<accession>A0A346PMZ6</accession>
<proteinExistence type="predicted"/>
<evidence type="ECO:0000259" key="2">
    <source>
        <dbReference type="Pfam" id="PF11127"/>
    </source>
</evidence>
<keyword evidence="1" id="KW-0812">Transmembrane</keyword>
<sequence>METNVCAIDRMVRLALGVVLAVVGAAALAGVLAVGTTVAAVALVVGLVLLGTATLQLCPLYTVLGIDTCGGN</sequence>
<organism evidence="3 6">
    <name type="scientific">Natrarchaeobaculum sulfurireducens</name>
    <dbReference type="NCBI Taxonomy" id="2044521"/>
    <lineage>
        <taxon>Archaea</taxon>
        <taxon>Methanobacteriati</taxon>
        <taxon>Methanobacteriota</taxon>
        <taxon>Stenosarchaea group</taxon>
        <taxon>Halobacteria</taxon>
        <taxon>Halobacteriales</taxon>
        <taxon>Natrialbaceae</taxon>
        <taxon>Natrarchaeobaculum</taxon>
    </lineage>
</organism>
<protein>
    <recommendedName>
        <fullName evidence="2">Inner membrane protein YgaP-like transmembrane domain-containing protein</fullName>
    </recommendedName>
</protein>
<reference evidence="6" key="1">
    <citation type="submission" date="2017-10" db="EMBL/GenBank/DDBJ databases">
        <title>Phenotypic and genomic properties of facultatively anaerobic sulfur-reducing natronoarchaea from hypersaline soda lakes.</title>
        <authorList>
            <person name="Sorokin D.Y."/>
            <person name="Kublanov I.V."/>
            <person name="Roman P."/>
            <person name="Sinninghe Damste J.S."/>
            <person name="Golyshin P.N."/>
            <person name="Rojo D."/>
            <person name="Ciordia S."/>
            <person name="Mena Md.C."/>
            <person name="Ferrer M."/>
            <person name="Messina E."/>
            <person name="Smedile F."/>
            <person name="La Spada G."/>
            <person name="La Cono V."/>
            <person name="Yakimov M.M."/>
        </authorList>
    </citation>
    <scope>NUCLEOTIDE SEQUENCE [LARGE SCALE GENOMIC DNA]</scope>
    <source>
        <strain evidence="6">AArc1</strain>
    </source>
</reference>
<dbReference type="Proteomes" id="UP000258707">
    <property type="component" value="Chromosome"/>
</dbReference>